<dbReference type="GO" id="GO:0016740">
    <property type="term" value="F:transferase activity"/>
    <property type="evidence" value="ECO:0007669"/>
    <property type="project" value="UniProtKB-KW"/>
</dbReference>
<protein>
    <submittedName>
        <fullName evidence="2">Glycosyltransferase family 69 protein</fullName>
    </submittedName>
</protein>
<evidence type="ECO:0000313" key="3">
    <source>
        <dbReference type="Proteomes" id="UP000799438"/>
    </source>
</evidence>
<dbReference type="Pfam" id="PF11735">
    <property type="entry name" value="CAP59_mtransfer"/>
    <property type="match status" value="1"/>
</dbReference>
<keyword evidence="1" id="KW-0472">Membrane</keyword>
<dbReference type="Proteomes" id="UP000799438">
    <property type="component" value="Unassembled WGS sequence"/>
</dbReference>
<dbReference type="OrthoDB" id="262547at2759"/>
<evidence type="ECO:0000256" key="1">
    <source>
        <dbReference type="SAM" id="Phobius"/>
    </source>
</evidence>
<dbReference type="PANTHER" id="PTHR34144:SF8">
    <property type="entry name" value="GLYCOSYLTRANSFERASE FAMILY 69 PROTEIN"/>
    <property type="match status" value="1"/>
</dbReference>
<keyword evidence="1" id="KW-1133">Transmembrane helix</keyword>
<dbReference type="PANTHER" id="PTHR34144">
    <property type="entry name" value="CHROMOSOME 8, WHOLE GENOME SHOTGUN SEQUENCE"/>
    <property type="match status" value="1"/>
</dbReference>
<keyword evidence="3" id="KW-1185">Reference proteome</keyword>
<dbReference type="RefSeq" id="XP_033399829.1">
    <property type="nucleotide sequence ID" value="XM_033546089.1"/>
</dbReference>
<dbReference type="AlphaFoldDB" id="A0A6A6BMR4"/>
<proteinExistence type="predicted"/>
<gene>
    <name evidence="2" type="ORF">K452DRAFT_357045</name>
</gene>
<dbReference type="GeneID" id="54303595"/>
<dbReference type="EMBL" id="ML995480">
    <property type="protein sequence ID" value="KAF2144117.1"/>
    <property type="molecule type" value="Genomic_DNA"/>
</dbReference>
<dbReference type="InterPro" id="IPR021047">
    <property type="entry name" value="Mannosyltransferase_CMT1"/>
</dbReference>
<reference evidence="2" key="1">
    <citation type="journal article" date="2020" name="Stud. Mycol.">
        <title>101 Dothideomycetes genomes: a test case for predicting lifestyles and emergence of pathogens.</title>
        <authorList>
            <person name="Haridas S."/>
            <person name="Albert R."/>
            <person name="Binder M."/>
            <person name="Bloem J."/>
            <person name="Labutti K."/>
            <person name="Salamov A."/>
            <person name="Andreopoulos B."/>
            <person name="Baker S."/>
            <person name="Barry K."/>
            <person name="Bills G."/>
            <person name="Bluhm B."/>
            <person name="Cannon C."/>
            <person name="Castanera R."/>
            <person name="Culley D."/>
            <person name="Daum C."/>
            <person name="Ezra D."/>
            <person name="Gonzalez J."/>
            <person name="Henrissat B."/>
            <person name="Kuo A."/>
            <person name="Liang C."/>
            <person name="Lipzen A."/>
            <person name="Lutzoni F."/>
            <person name="Magnuson J."/>
            <person name="Mondo S."/>
            <person name="Nolan M."/>
            <person name="Ohm R."/>
            <person name="Pangilinan J."/>
            <person name="Park H.-J."/>
            <person name="Ramirez L."/>
            <person name="Alfaro M."/>
            <person name="Sun H."/>
            <person name="Tritt A."/>
            <person name="Yoshinaga Y."/>
            <person name="Zwiers L.-H."/>
            <person name="Turgeon B."/>
            <person name="Goodwin S."/>
            <person name="Spatafora J."/>
            <person name="Crous P."/>
            <person name="Grigoriev I."/>
        </authorList>
    </citation>
    <scope>NUCLEOTIDE SEQUENCE</scope>
    <source>
        <strain evidence="2">CBS 121167</strain>
    </source>
</reference>
<keyword evidence="1" id="KW-0812">Transmembrane</keyword>
<feature type="transmembrane region" description="Helical" evidence="1">
    <location>
        <begin position="87"/>
        <end position="108"/>
    </location>
</feature>
<sequence>MYFDLPLMRQRSPAYVPLRPSSSDSDRSFPKFYLDTPSYTPSSEHLRENLNRSPSRWGPLQYIPVSGSEFYVAVSPRRPLYKLLRGLLWTAILLPIVLGFLVIFTTAFRPSYTHAPSHYNELRERAVQSTEPGRGNIHNEKVFIAASLYDANGTLVGGSWSQNILDLVDLLGPENVHLSIYENDPDDLAKDALESFKSRVKCNSTLVAEHLPLEDIRRVPLPNGEKRIKRIAYLAETRNRALRPLDDIETKFDKLLFLNDVYFNPIDAAQLLFSTNLDSNGKTDYRAACAVDFINPFKFYDTFATRDLEGHSMSLPFFPWFPNAGLADTRSDVVNQKDAVRVRSCWGGMVAYEARWFQSTPDLTNADPVEGTAWGAAFASGRTELSGIPTNTSTLRFRFEDRTYWEASECCLINADIQKPRDPANPHAPSGIFMNPYVRTAYDEYTLLWLPLTRRPERLYSLIHDILNRIVGLPGNNPRRTQEPGDLVMERVWQQDAAASNTTEPIGSWKEVERIAGPGSFCGSRKLLVLGEKEGESKWMHFAAPPEDV</sequence>
<keyword evidence="2" id="KW-0808">Transferase</keyword>
<accession>A0A6A6BMR4</accession>
<name>A0A6A6BMR4_9PEZI</name>
<evidence type="ECO:0000313" key="2">
    <source>
        <dbReference type="EMBL" id="KAF2144117.1"/>
    </source>
</evidence>
<organism evidence="2 3">
    <name type="scientific">Aplosporella prunicola CBS 121167</name>
    <dbReference type="NCBI Taxonomy" id="1176127"/>
    <lineage>
        <taxon>Eukaryota</taxon>
        <taxon>Fungi</taxon>
        <taxon>Dikarya</taxon>
        <taxon>Ascomycota</taxon>
        <taxon>Pezizomycotina</taxon>
        <taxon>Dothideomycetes</taxon>
        <taxon>Dothideomycetes incertae sedis</taxon>
        <taxon>Botryosphaeriales</taxon>
        <taxon>Aplosporellaceae</taxon>
        <taxon>Aplosporella</taxon>
    </lineage>
</organism>